<protein>
    <submittedName>
        <fullName evidence="4">Pentatricopeptide repeat-containing protein, mitochondrial</fullName>
    </submittedName>
</protein>
<dbReference type="PROSITE" id="PS51375">
    <property type="entry name" value="PPR"/>
    <property type="match status" value="3"/>
</dbReference>
<dbReference type="PANTHER" id="PTHR47874:SF5">
    <property type="entry name" value="PENTATRICOPEPTIDE REPEAT-CONTAINING PROTEIN PPR5 HOMOLOG, CHLOROPLASTIC"/>
    <property type="match status" value="1"/>
</dbReference>
<accession>A0A9P1DL46</accession>
<dbReference type="InterPro" id="IPR011990">
    <property type="entry name" value="TPR-like_helical_dom_sf"/>
</dbReference>
<proteinExistence type="inferred from homology"/>
<evidence type="ECO:0000313" key="3">
    <source>
        <dbReference type="EMBL" id="CAI4012262.1"/>
    </source>
</evidence>
<evidence type="ECO:0000256" key="2">
    <source>
        <dbReference type="PROSITE-ProRule" id="PRU00708"/>
    </source>
</evidence>
<dbReference type="Gene3D" id="1.25.40.10">
    <property type="entry name" value="Tetratricopeptide repeat domain"/>
    <property type="match status" value="1"/>
</dbReference>
<feature type="repeat" description="PPR" evidence="2">
    <location>
        <begin position="109"/>
        <end position="143"/>
    </location>
</feature>
<dbReference type="AlphaFoldDB" id="A0A9P1DL46"/>
<dbReference type="EMBL" id="CAMXCT030005401">
    <property type="protein sequence ID" value="CAL4799574.1"/>
    <property type="molecule type" value="Genomic_DNA"/>
</dbReference>
<evidence type="ECO:0000313" key="4">
    <source>
        <dbReference type="EMBL" id="CAL4799574.1"/>
    </source>
</evidence>
<dbReference type="InterPro" id="IPR002885">
    <property type="entry name" value="PPR_rpt"/>
</dbReference>
<dbReference type="OrthoDB" id="185373at2759"/>
<feature type="repeat" description="PPR" evidence="2">
    <location>
        <begin position="144"/>
        <end position="178"/>
    </location>
</feature>
<evidence type="ECO:0000256" key="1">
    <source>
        <dbReference type="ARBA" id="ARBA00007626"/>
    </source>
</evidence>
<reference evidence="4 5" key="2">
    <citation type="submission" date="2024-05" db="EMBL/GenBank/DDBJ databases">
        <authorList>
            <person name="Chen Y."/>
            <person name="Shah S."/>
            <person name="Dougan E. K."/>
            <person name="Thang M."/>
            <person name="Chan C."/>
        </authorList>
    </citation>
    <scope>NUCLEOTIDE SEQUENCE [LARGE SCALE GENOMIC DNA]</scope>
</reference>
<gene>
    <name evidence="3" type="ORF">C1SCF055_LOCUS37341</name>
</gene>
<keyword evidence="5" id="KW-1185">Reference proteome</keyword>
<comment type="caution">
    <text evidence="3">The sequence shown here is derived from an EMBL/GenBank/DDBJ whole genome shotgun (WGS) entry which is preliminary data.</text>
</comment>
<reference evidence="3" key="1">
    <citation type="submission" date="2022-10" db="EMBL/GenBank/DDBJ databases">
        <authorList>
            <person name="Chen Y."/>
            <person name="Dougan E. K."/>
            <person name="Chan C."/>
            <person name="Rhodes N."/>
            <person name="Thang M."/>
        </authorList>
    </citation>
    <scope>NUCLEOTIDE SEQUENCE</scope>
</reference>
<dbReference type="Proteomes" id="UP001152797">
    <property type="component" value="Unassembled WGS sequence"/>
</dbReference>
<feature type="repeat" description="PPR" evidence="2">
    <location>
        <begin position="73"/>
        <end position="108"/>
    </location>
</feature>
<evidence type="ECO:0000313" key="5">
    <source>
        <dbReference type="Proteomes" id="UP001152797"/>
    </source>
</evidence>
<comment type="similarity">
    <text evidence="1">Belongs to the PPR family. P subfamily.</text>
</comment>
<dbReference type="PANTHER" id="PTHR47874">
    <property type="entry name" value="EXPRESSED PROTEIN"/>
    <property type="match status" value="1"/>
</dbReference>
<dbReference type="Pfam" id="PF13812">
    <property type="entry name" value="PPR_3"/>
    <property type="match status" value="1"/>
</dbReference>
<dbReference type="InterPro" id="IPR044179">
    <property type="entry name" value="PPR5-like"/>
</dbReference>
<name>A0A9P1DL46_9DINO</name>
<sequence length="271" mass="30214">MHAASHGTARFHLPLRARGAAEVAASKRQSSRVRVADRELSYSWVIYDLARQGKDDAAAAFLQAMAADDIKPNSFAYQAVLNGYAKHLNKWQKAVGVFGEMQRSAIKPTAMHYAAVMDSCGKAGEAKRAERWFGAMKKNFVDPNTVCYNVIINAHARQGDPAGASKWFQRMRQAKLIDIVAYNSLLHSLRQCGTLGTMTQPSMVQEAEKLFRELRPEKLLEDLAPTAVTLDLLASIVGDARRDQLCEELDVDVEEASRLDQERHRSVRPLM</sequence>
<dbReference type="EMBL" id="CAMXCT010005401">
    <property type="protein sequence ID" value="CAI4012262.1"/>
    <property type="molecule type" value="Genomic_DNA"/>
</dbReference>
<dbReference type="Pfam" id="PF13041">
    <property type="entry name" value="PPR_2"/>
    <property type="match status" value="1"/>
</dbReference>
<dbReference type="EMBL" id="CAMXCT020005401">
    <property type="protein sequence ID" value="CAL1165637.1"/>
    <property type="molecule type" value="Genomic_DNA"/>
</dbReference>
<dbReference type="NCBIfam" id="TIGR00756">
    <property type="entry name" value="PPR"/>
    <property type="match status" value="2"/>
</dbReference>
<organism evidence="3">
    <name type="scientific">Cladocopium goreaui</name>
    <dbReference type="NCBI Taxonomy" id="2562237"/>
    <lineage>
        <taxon>Eukaryota</taxon>
        <taxon>Sar</taxon>
        <taxon>Alveolata</taxon>
        <taxon>Dinophyceae</taxon>
        <taxon>Suessiales</taxon>
        <taxon>Symbiodiniaceae</taxon>
        <taxon>Cladocopium</taxon>
    </lineage>
</organism>
<dbReference type="GO" id="GO:0003729">
    <property type="term" value="F:mRNA binding"/>
    <property type="evidence" value="ECO:0007669"/>
    <property type="project" value="InterPro"/>
</dbReference>